<name>A0A163QP02_9CELL</name>
<proteinExistence type="predicted"/>
<feature type="compositionally biased region" description="Pro residues" evidence="1">
    <location>
        <begin position="55"/>
        <end position="69"/>
    </location>
</feature>
<evidence type="ECO:0000256" key="1">
    <source>
        <dbReference type="SAM" id="MobiDB-lite"/>
    </source>
</evidence>
<feature type="region of interest" description="Disordered" evidence="1">
    <location>
        <begin position="105"/>
        <end position="157"/>
    </location>
</feature>
<comment type="caution">
    <text evidence="3">The sequence shown here is derived from an EMBL/GenBank/DDBJ whole genome shotgun (WGS) entry which is preliminary data.</text>
</comment>
<evidence type="ECO:0000256" key="2">
    <source>
        <dbReference type="SAM" id="Phobius"/>
    </source>
</evidence>
<gene>
    <name evidence="3" type="ORF">OJAG_29390</name>
</gene>
<feature type="transmembrane region" description="Helical" evidence="2">
    <location>
        <begin position="79"/>
        <end position="100"/>
    </location>
</feature>
<organism evidence="3 4">
    <name type="scientific">Oerskovia enterophila</name>
    <dbReference type="NCBI Taxonomy" id="43678"/>
    <lineage>
        <taxon>Bacteria</taxon>
        <taxon>Bacillati</taxon>
        <taxon>Actinomycetota</taxon>
        <taxon>Actinomycetes</taxon>
        <taxon>Micrococcales</taxon>
        <taxon>Cellulomonadaceae</taxon>
        <taxon>Oerskovia</taxon>
    </lineage>
</organism>
<reference evidence="3 4" key="1">
    <citation type="submission" date="2016-01" db="EMBL/GenBank/DDBJ databases">
        <title>Genome sequence of Oerskovia enterophila VJag, an agar and cellulose degrading bacterium.</title>
        <authorList>
            <person name="Poehlein A."/>
            <person name="Jag V."/>
            <person name="Bengelsdorf F."/>
            <person name="Duerre P."/>
            <person name="Daniel R."/>
        </authorList>
    </citation>
    <scope>NUCLEOTIDE SEQUENCE [LARGE SCALE GENOMIC DNA]</scope>
    <source>
        <strain evidence="3 4">VJag</strain>
    </source>
</reference>
<keyword evidence="2" id="KW-0472">Membrane</keyword>
<feature type="compositionally biased region" description="Pro residues" evidence="1">
    <location>
        <begin position="37"/>
        <end position="48"/>
    </location>
</feature>
<keyword evidence="2" id="KW-1133">Transmembrane helix</keyword>
<dbReference type="OrthoDB" id="4711865at2"/>
<evidence type="ECO:0000313" key="3">
    <source>
        <dbReference type="EMBL" id="KZM34375.1"/>
    </source>
</evidence>
<feature type="compositionally biased region" description="Low complexity" evidence="1">
    <location>
        <begin position="134"/>
        <end position="144"/>
    </location>
</feature>
<sequence length="350" mass="34719">MTDDQERRGPAGSQDPTEPIRPGFPAPGGLTGGSVPPAEPIPNAPDPFSPTGAPTTPPPGGPGEPPPGGPGETPSGNRAWWWALGGLVLLAIVAVTVWLATRGDAGGDDGASPGATPSGTVTSEAPSEEPSPEPTTEVTTPPATGCTPTEGGTPAGASTREIIDVDFDGRPDTAWLTTGADRRFGITTASGATFSAPVTTASPVPASAVVNLVAAGDGEAPIALVDVGREVLLYSVANCAVNVTQNAQDEPYTFDKGFSGFGTGVGCTAVDGVLHLAGLNAMSNDGSTYTVARTFVDLDESARRATNGQTETVAEGVPASDPVVVTAQETSCGDLVAGGADPGGPVEPQG</sequence>
<accession>A0A163QP02</accession>
<dbReference type="STRING" id="43678.OJAG_29390"/>
<feature type="compositionally biased region" description="Low complexity" evidence="1">
    <location>
        <begin position="110"/>
        <end position="125"/>
    </location>
</feature>
<evidence type="ECO:0000313" key="4">
    <source>
        <dbReference type="Proteomes" id="UP000076447"/>
    </source>
</evidence>
<protein>
    <submittedName>
        <fullName evidence="3">Uncharacterized protein</fullName>
    </submittedName>
</protein>
<keyword evidence="2" id="KW-0812">Transmembrane</keyword>
<dbReference type="AlphaFoldDB" id="A0A163QP02"/>
<dbReference type="PATRIC" id="fig|43678.3.peg.3076"/>
<dbReference type="RefSeq" id="WP_068709393.1">
    <property type="nucleotide sequence ID" value="NZ_LRIE01000080.1"/>
</dbReference>
<dbReference type="EMBL" id="LRIE01000080">
    <property type="protein sequence ID" value="KZM34375.1"/>
    <property type="molecule type" value="Genomic_DNA"/>
</dbReference>
<feature type="region of interest" description="Disordered" evidence="1">
    <location>
        <begin position="1"/>
        <end position="77"/>
    </location>
</feature>
<dbReference type="Proteomes" id="UP000076447">
    <property type="component" value="Unassembled WGS sequence"/>
</dbReference>